<dbReference type="PROSITE" id="PS50921">
    <property type="entry name" value="ANTAR"/>
    <property type="match status" value="1"/>
</dbReference>
<sequence>MLVDQSTRRREILEKILRDNGYLNVFSTSGLHDVFELVTRIQPDVVLIELDSPNRDTLEQVRRIRDRQPTPVLMFAQDQNAQTVHAAVQSGVCAYMVDGVDRGSIQPAISLAMATFEAYRKVRVEADGYRRELNGRKRIDQAKAILMRQQGIGEDEAYRTLRKRAMDENQKLVLVADAIIAEQRLRG</sequence>
<dbReference type="InterPro" id="IPR005561">
    <property type="entry name" value="ANTAR"/>
</dbReference>
<evidence type="ECO:0000259" key="3">
    <source>
        <dbReference type="PROSITE" id="PS50921"/>
    </source>
</evidence>
<feature type="domain" description="ANTAR" evidence="3">
    <location>
        <begin position="119"/>
        <end position="180"/>
    </location>
</feature>
<evidence type="ECO:0000256" key="1">
    <source>
        <dbReference type="PROSITE-ProRule" id="PRU00169"/>
    </source>
</evidence>
<dbReference type="EMBL" id="SJPM01000006">
    <property type="protein sequence ID" value="TWT95726.1"/>
    <property type="molecule type" value="Genomic_DNA"/>
</dbReference>
<gene>
    <name evidence="4" type="primary">pdtaR_1</name>
    <name evidence="4" type="ORF">Pla100_33680</name>
</gene>
<comment type="caution">
    <text evidence="1">Lacks conserved residue(s) required for the propagation of feature annotation.</text>
</comment>
<dbReference type="InterPro" id="IPR036388">
    <property type="entry name" value="WH-like_DNA-bd_sf"/>
</dbReference>
<evidence type="ECO:0000259" key="2">
    <source>
        <dbReference type="PROSITE" id="PS50110"/>
    </source>
</evidence>
<dbReference type="PROSITE" id="PS50110">
    <property type="entry name" value="RESPONSE_REGULATORY"/>
    <property type="match status" value="1"/>
</dbReference>
<name>A0A5C6A8E7_9BACT</name>
<accession>A0A5C6A8E7</accession>
<evidence type="ECO:0000313" key="4">
    <source>
        <dbReference type="EMBL" id="TWT95726.1"/>
    </source>
</evidence>
<dbReference type="SMART" id="SM01012">
    <property type="entry name" value="ANTAR"/>
    <property type="match status" value="1"/>
</dbReference>
<dbReference type="GO" id="GO:0000160">
    <property type="term" value="P:phosphorelay signal transduction system"/>
    <property type="evidence" value="ECO:0007669"/>
    <property type="project" value="InterPro"/>
</dbReference>
<dbReference type="PANTHER" id="PTHR43367:SF1">
    <property type="entry name" value="TWO-COMPONENT RESPONSE REGULATOR-LIKE APRR6-RELATED"/>
    <property type="match status" value="1"/>
</dbReference>
<dbReference type="InterPro" id="IPR008327">
    <property type="entry name" value="Sig_transdc_resp-reg_antiterm"/>
</dbReference>
<dbReference type="Pfam" id="PF03861">
    <property type="entry name" value="ANTAR"/>
    <property type="match status" value="1"/>
</dbReference>
<dbReference type="PIRSF" id="PIRSF036382">
    <property type="entry name" value="RR_antiterm"/>
    <property type="match status" value="1"/>
</dbReference>
<dbReference type="PANTHER" id="PTHR43367">
    <property type="match status" value="1"/>
</dbReference>
<proteinExistence type="predicted"/>
<evidence type="ECO:0000313" key="5">
    <source>
        <dbReference type="Proteomes" id="UP000316213"/>
    </source>
</evidence>
<dbReference type="Pfam" id="PF00072">
    <property type="entry name" value="Response_reg"/>
    <property type="match status" value="1"/>
</dbReference>
<dbReference type="SMART" id="SM00448">
    <property type="entry name" value="REC"/>
    <property type="match status" value="1"/>
</dbReference>
<reference evidence="4 5" key="1">
    <citation type="submission" date="2019-02" db="EMBL/GenBank/DDBJ databases">
        <title>Deep-cultivation of Planctomycetes and their phenomic and genomic characterization uncovers novel biology.</title>
        <authorList>
            <person name="Wiegand S."/>
            <person name="Jogler M."/>
            <person name="Boedeker C."/>
            <person name="Pinto D."/>
            <person name="Vollmers J."/>
            <person name="Rivas-Marin E."/>
            <person name="Kohn T."/>
            <person name="Peeters S.H."/>
            <person name="Heuer A."/>
            <person name="Rast P."/>
            <person name="Oberbeckmann S."/>
            <person name="Bunk B."/>
            <person name="Jeske O."/>
            <person name="Meyerdierks A."/>
            <person name="Storesund J.E."/>
            <person name="Kallscheuer N."/>
            <person name="Luecker S."/>
            <person name="Lage O.M."/>
            <person name="Pohl T."/>
            <person name="Merkel B.J."/>
            <person name="Hornburger P."/>
            <person name="Mueller R.-W."/>
            <person name="Bruemmer F."/>
            <person name="Labrenz M."/>
            <person name="Spormann A.M."/>
            <person name="Op Den Camp H."/>
            <person name="Overmann J."/>
            <person name="Amann R."/>
            <person name="Jetten M.S.M."/>
            <person name="Mascher T."/>
            <person name="Medema M.H."/>
            <person name="Devos D.P."/>
            <person name="Kaster A.-K."/>
            <person name="Ovreas L."/>
            <person name="Rohde M."/>
            <person name="Galperin M.Y."/>
            <person name="Jogler C."/>
        </authorList>
    </citation>
    <scope>NUCLEOTIDE SEQUENCE [LARGE SCALE GENOMIC DNA]</scope>
    <source>
        <strain evidence="4 5">Pla100</strain>
    </source>
</reference>
<keyword evidence="5" id="KW-1185">Reference proteome</keyword>
<dbReference type="InterPro" id="IPR011006">
    <property type="entry name" value="CheY-like_superfamily"/>
</dbReference>
<dbReference type="Gene3D" id="3.40.50.2300">
    <property type="match status" value="1"/>
</dbReference>
<protein>
    <submittedName>
        <fullName evidence="4">Putative transcriptional regulatory protein pdtaR</fullName>
    </submittedName>
</protein>
<dbReference type="GO" id="GO:0003723">
    <property type="term" value="F:RNA binding"/>
    <property type="evidence" value="ECO:0007669"/>
    <property type="project" value="InterPro"/>
</dbReference>
<dbReference type="Proteomes" id="UP000316213">
    <property type="component" value="Unassembled WGS sequence"/>
</dbReference>
<dbReference type="SUPFAM" id="SSF52172">
    <property type="entry name" value="CheY-like"/>
    <property type="match status" value="1"/>
</dbReference>
<dbReference type="InterPro" id="IPR001789">
    <property type="entry name" value="Sig_transdc_resp-reg_receiver"/>
</dbReference>
<dbReference type="Gene3D" id="1.10.10.10">
    <property type="entry name" value="Winged helix-like DNA-binding domain superfamily/Winged helix DNA-binding domain"/>
    <property type="match status" value="1"/>
</dbReference>
<comment type="caution">
    <text evidence="4">The sequence shown here is derived from an EMBL/GenBank/DDBJ whole genome shotgun (WGS) entry which is preliminary data.</text>
</comment>
<dbReference type="AlphaFoldDB" id="A0A5C6A8E7"/>
<organism evidence="4 5">
    <name type="scientific">Neorhodopirellula pilleata</name>
    <dbReference type="NCBI Taxonomy" id="2714738"/>
    <lineage>
        <taxon>Bacteria</taxon>
        <taxon>Pseudomonadati</taxon>
        <taxon>Planctomycetota</taxon>
        <taxon>Planctomycetia</taxon>
        <taxon>Pirellulales</taxon>
        <taxon>Pirellulaceae</taxon>
        <taxon>Neorhodopirellula</taxon>
    </lineage>
</organism>
<feature type="domain" description="Response regulatory" evidence="2">
    <location>
        <begin position="1"/>
        <end position="113"/>
    </location>
</feature>